<dbReference type="EMBL" id="JAAVMX010000001">
    <property type="protein sequence ID" value="KAF4512684.1"/>
    <property type="molecule type" value="Genomic_DNA"/>
</dbReference>
<dbReference type="AlphaFoldDB" id="A0A8H4PYA3"/>
<gene>
    <name evidence="1" type="ORF">G6O67_000033</name>
</gene>
<keyword evidence="2" id="KW-1185">Reference proteome</keyword>
<comment type="caution">
    <text evidence="1">The sequence shown here is derived from an EMBL/GenBank/DDBJ whole genome shotgun (WGS) entry which is preliminary data.</text>
</comment>
<name>A0A8H4PYA3_9HYPO</name>
<organism evidence="1 2">
    <name type="scientific">Ophiocordyceps sinensis</name>
    <dbReference type="NCBI Taxonomy" id="72228"/>
    <lineage>
        <taxon>Eukaryota</taxon>
        <taxon>Fungi</taxon>
        <taxon>Dikarya</taxon>
        <taxon>Ascomycota</taxon>
        <taxon>Pezizomycotina</taxon>
        <taxon>Sordariomycetes</taxon>
        <taxon>Hypocreomycetidae</taxon>
        <taxon>Hypocreales</taxon>
        <taxon>Ophiocordycipitaceae</taxon>
        <taxon>Ophiocordyceps</taxon>
    </lineage>
</organism>
<evidence type="ECO:0000313" key="2">
    <source>
        <dbReference type="Proteomes" id="UP000557566"/>
    </source>
</evidence>
<accession>A0A8H4PYA3</accession>
<proteinExistence type="predicted"/>
<dbReference type="Proteomes" id="UP000557566">
    <property type="component" value="Unassembled WGS sequence"/>
</dbReference>
<evidence type="ECO:0000313" key="1">
    <source>
        <dbReference type="EMBL" id="KAF4512684.1"/>
    </source>
</evidence>
<sequence>MSMSRIPVLPRPLTNAPFPLCSGDGLAHTGAALPRVKSQLLAADDLVRLLHHLVALGQNQLDMAGVRHVGVDLAEAKLAESRSASIPPRPSARDWRESTYPTVGTISSAALLGGLVDLDVLDNQGAGVEALGIRVGLGVLQKVQKELGRLEGPPGLGDTELLACVVALPSAAAHSDNKTDGASRQSPMFCVDCSRRRCRRPPCFQRSLVPWAQRPVLPAYRRMGTASLCSFTFSRKATARWSFHPLMAWAVSRVFLKDTRRYEPRARADLEGWISVAAYRTWWEKKESISVSICCSGSGTDGRNVQQKSPRWILPAMRGGAQLTISAVWRWVTGSTTQVYAAS</sequence>
<protein>
    <submittedName>
        <fullName evidence="1">Uncharacterized protein</fullName>
    </submittedName>
</protein>
<reference evidence="1 2" key="1">
    <citation type="journal article" date="2020" name="Genome Biol. Evol.">
        <title>A new high-quality draft genome assembly of the Chinese cordyceps Ophiocordyceps sinensis.</title>
        <authorList>
            <person name="Shu R."/>
            <person name="Zhang J."/>
            <person name="Meng Q."/>
            <person name="Zhang H."/>
            <person name="Zhou G."/>
            <person name="Li M."/>
            <person name="Wu P."/>
            <person name="Zhao Y."/>
            <person name="Chen C."/>
            <person name="Qin Q."/>
        </authorList>
    </citation>
    <scope>NUCLEOTIDE SEQUENCE [LARGE SCALE GENOMIC DNA]</scope>
    <source>
        <strain evidence="1 2">IOZ07</strain>
    </source>
</reference>